<dbReference type="PATRIC" id="fig|1423759.3.peg.1268"/>
<dbReference type="SMART" id="SM00382">
    <property type="entry name" value="AAA"/>
    <property type="match status" value="1"/>
</dbReference>
<dbReference type="Pfam" id="PF00005">
    <property type="entry name" value="ABC_tran"/>
    <property type="match status" value="1"/>
</dbReference>
<protein>
    <submittedName>
        <fullName evidence="8">Cell division ATP-binding protein FtsE</fullName>
    </submittedName>
</protein>
<dbReference type="InterPro" id="IPR015854">
    <property type="entry name" value="ABC_transpr_LolD-like"/>
</dbReference>
<dbReference type="InterPro" id="IPR003439">
    <property type="entry name" value="ABC_transporter-like_ATP-bd"/>
</dbReference>
<evidence type="ECO:0000313" key="8">
    <source>
        <dbReference type="EMBL" id="KRL06049.1"/>
    </source>
</evidence>
<evidence type="ECO:0000256" key="1">
    <source>
        <dbReference type="ARBA" id="ARBA00005417"/>
    </source>
</evidence>
<gene>
    <name evidence="8" type="ORF">FC92_GL001201</name>
</gene>
<dbReference type="EMBL" id="AZDX01000033">
    <property type="protein sequence ID" value="KRL06049.1"/>
    <property type="molecule type" value="Genomic_DNA"/>
</dbReference>
<dbReference type="STRING" id="1423759.FC92_GL001201"/>
<dbReference type="GO" id="GO:0005886">
    <property type="term" value="C:plasma membrane"/>
    <property type="evidence" value="ECO:0007669"/>
    <property type="project" value="UniProtKB-ARBA"/>
</dbReference>
<keyword evidence="4 8" id="KW-0067">ATP-binding</keyword>
<accession>A0A0R1MDR8</accession>
<comment type="function">
    <text evidence="6">Part of the ABC transporter FtsEX involved in cellular division. Has ATPase activity. Essential for cell division and viability.</text>
</comment>
<keyword evidence="9" id="KW-1185">Reference proteome</keyword>
<reference evidence="8 9" key="1">
    <citation type="journal article" date="2015" name="Genome Announc.">
        <title>Expanding the biotechnology potential of lactobacilli through comparative genomics of 213 strains and associated genera.</title>
        <authorList>
            <person name="Sun Z."/>
            <person name="Harris H.M."/>
            <person name="McCann A."/>
            <person name="Guo C."/>
            <person name="Argimon S."/>
            <person name="Zhang W."/>
            <person name="Yang X."/>
            <person name="Jeffery I.B."/>
            <person name="Cooney J.C."/>
            <person name="Kagawa T.F."/>
            <person name="Liu W."/>
            <person name="Song Y."/>
            <person name="Salvetti E."/>
            <person name="Wrobel A."/>
            <person name="Rasinkangas P."/>
            <person name="Parkhill J."/>
            <person name="Rea M.C."/>
            <person name="O'Sullivan O."/>
            <person name="Ritari J."/>
            <person name="Douillard F.P."/>
            <person name="Paul Ross R."/>
            <person name="Yang R."/>
            <person name="Briner A.E."/>
            <person name="Felis G.E."/>
            <person name="de Vos W.M."/>
            <person name="Barrangou R."/>
            <person name="Klaenhammer T.R."/>
            <person name="Caufield P.W."/>
            <person name="Cui Y."/>
            <person name="Zhang H."/>
            <person name="O'Toole P.W."/>
        </authorList>
    </citation>
    <scope>NUCLEOTIDE SEQUENCE [LARGE SCALE GENOMIC DNA]</scope>
    <source>
        <strain evidence="8 9">DSM 19519</strain>
    </source>
</reference>
<dbReference type="InterPro" id="IPR003593">
    <property type="entry name" value="AAA+_ATPase"/>
</dbReference>
<sequence>MRHQLIDVRKVTKIYKGRIHALRNITFSIKQGEFVYVIGASGAGKSTLLKLLYREEIQTFGSIKIGNTFASQITHKQLYLLRRQLGVVMQSDLFLSNRTVFENIAVCVEAVSGANNSKVAIRTNEALDVVGMLDKSSRKINELSIGQQKRVAIARAIVNHPSIVLADEPTANLDAKAALEIMKLFFKINSMGTTVIMATHDSTMVNTVRERVLELSKGELVRDEQDGGYTRYPDNKDVYIW</sequence>
<dbReference type="Proteomes" id="UP000051448">
    <property type="component" value="Unassembled WGS sequence"/>
</dbReference>
<proteinExistence type="inferred from homology"/>
<dbReference type="GO" id="GO:0016887">
    <property type="term" value="F:ATP hydrolysis activity"/>
    <property type="evidence" value="ECO:0007669"/>
    <property type="project" value="InterPro"/>
</dbReference>
<comment type="catalytic activity">
    <reaction evidence="5">
        <text>ATP + H2O = ADP + phosphate + H(+)</text>
        <dbReference type="Rhea" id="RHEA:13065"/>
        <dbReference type="ChEBI" id="CHEBI:15377"/>
        <dbReference type="ChEBI" id="CHEBI:15378"/>
        <dbReference type="ChEBI" id="CHEBI:30616"/>
        <dbReference type="ChEBI" id="CHEBI:43474"/>
        <dbReference type="ChEBI" id="CHEBI:456216"/>
    </reaction>
</comment>
<evidence type="ECO:0000256" key="4">
    <source>
        <dbReference type="ARBA" id="ARBA00022840"/>
    </source>
</evidence>
<dbReference type="PANTHER" id="PTHR24220">
    <property type="entry name" value="IMPORT ATP-BINDING PROTEIN"/>
    <property type="match status" value="1"/>
</dbReference>
<keyword evidence="3" id="KW-0547">Nucleotide-binding</keyword>
<dbReference type="PROSITE" id="PS50893">
    <property type="entry name" value="ABC_TRANSPORTER_2"/>
    <property type="match status" value="1"/>
</dbReference>
<name>A0A0R1MDR8_9LACO</name>
<comment type="similarity">
    <text evidence="1">Belongs to the ABC transporter superfamily.</text>
</comment>
<dbReference type="AlphaFoldDB" id="A0A0R1MDR8"/>
<evidence type="ECO:0000256" key="3">
    <source>
        <dbReference type="ARBA" id="ARBA00022741"/>
    </source>
</evidence>
<evidence type="ECO:0000256" key="6">
    <source>
        <dbReference type="ARBA" id="ARBA00055994"/>
    </source>
</evidence>
<dbReference type="PANTHER" id="PTHR24220:SF470">
    <property type="entry name" value="CELL DIVISION ATP-BINDING PROTEIN FTSE"/>
    <property type="match status" value="1"/>
</dbReference>
<keyword evidence="2" id="KW-0813">Transport</keyword>
<dbReference type="FunFam" id="3.40.50.300:FF:000056">
    <property type="entry name" value="Cell division ATP-binding protein FtsE"/>
    <property type="match status" value="1"/>
</dbReference>
<organism evidence="8 9">
    <name type="scientific">Liquorilactobacillus hordei DSM 19519</name>
    <dbReference type="NCBI Taxonomy" id="1423759"/>
    <lineage>
        <taxon>Bacteria</taxon>
        <taxon>Bacillati</taxon>
        <taxon>Bacillota</taxon>
        <taxon>Bacilli</taxon>
        <taxon>Lactobacillales</taxon>
        <taxon>Lactobacillaceae</taxon>
        <taxon>Liquorilactobacillus</taxon>
    </lineage>
</organism>
<dbReference type="InterPro" id="IPR027417">
    <property type="entry name" value="P-loop_NTPase"/>
</dbReference>
<evidence type="ECO:0000256" key="5">
    <source>
        <dbReference type="ARBA" id="ARBA00049360"/>
    </source>
</evidence>
<evidence type="ECO:0000313" key="9">
    <source>
        <dbReference type="Proteomes" id="UP000051448"/>
    </source>
</evidence>
<feature type="domain" description="ABC transporter" evidence="7">
    <location>
        <begin position="6"/>
        <end position="240"/>
    </location>
</feature>
<dbReference type="GO" id="GO:0022857">
    <property type="term" value="F:transmembrane transporter activity"/>
    <property type="evidence" value="ECO:0007669"/>
    <property type="project" value="TreeGrafter"/>
</dbReference>
<evidence type="ECO:0000259" key="7">
    <source>
        <dbReference type="PROSITE" id="PS50893"/>
    </source>
</evidence>
<dbReference type="GO" id="GO:0005524">
    <property type="term" value="F:ATP binding"/>
    <property type="evidence" value="ECO:0007669"/>
    <property type="project" value="UniProtKB-KW"/>
</dbReference>
<keyword evidence="8" id="KW-0132">Cell division</keyword>
<comment type="caution">
    <text evidence="8">The sequence shown here is derived from an EMBL/GenBank/DDBJ whole genome shotgun (WGS) entry which is preliminary data.</text>
</comment>
<dbReference type="Gene3D" id="3.40.50.300">
    <property type="entry name" value="P-loop containing nucleotide triphosphate hydrolases"/>
    <property type="match status" value="1"/>
</dbReference>
<dbReference type="GO" id="GO:0051301">
    <property type="term" value="P:cell division"/>
    <property type="evidence" value="ECO:0007669"/>
    <property type="project" value="UniProtKB-KW"/>
</dbReference>
<evidence type="ECO:0000256" key="2">
    <source>
        <dbReference type="ARBA" id="ARBA00022448"/>
    </source>
</evidence>
<dbReference type="SUPFAM" id="SSF52540">
    <property type="entry name" value="P-loop containing nucleoside triphosphate hydrolases"/>
    <property type="match status" value="1"/>
</dbReference>
<keyword evidence="8" id="KW-0131">Cell cycle</keyword>